<evidence type="ECO:0000313" key="3">
    <source>
        <dbReference type="Proteomes" id="UP000038045"/>
    </source>
</evidence>
<dbReference type="SMART" id="SM00612">
    <property type="entry name" value="Kelch"/>
    <property type="match status" value="2"/>
</dbReference>
<evidence type="ECO:0000313" key="4">
    <source>
        <dbReference type="WBParaSite" id="PTRK_0000003600.1"/>
    </source>
</evidence>
<evidence type="ECO:0000256" key="1">
    <source>
        <dbReference type="ARBA" id="ARBA00022441"/>
    </source>
</evidence>
<dbReference type="InterPro" id="IPR015915">
    <property type="entry name" value="Kelch-typ_b-propeller"/>
</dbReference>
<dbReference type="WBParaSite" id="PTRK_0000003600.1">
    <property type="protein sequence ID" value="PTRK_0000003600.1"/>
    <property type="gene ID" value="PTRK_0000003600"/>
</dbReference>
<dbReference type="Proteomes" id="UP000038045">
    <property type="component" value="Unplaced"/>
</dbReference>
<accession>A0A0N4Z004</accession>
<evidence type="ECO:0000256" key="2">
    <source>
        <dbReference type="ARBA" id="ARBA00022737"/>
    </source>
</evidence>
<dbReference type="PANTHER" id="PTHR46260:SF3">
    <property type="entry name" value="RING-TYPE DOMAIN-CONTAINING PROTEIN"/>
    <property type="match status" value="1"/>
</dbReference>
<dbReference type="AlphaFoldDB" id="A0A0N4Z004"/>
<protein>
    <submittedName>
        <fullName evidence="4">Galactose oxidase</fullName>
    </submittedName>
</protein>
<proteinExistence type="predicted"/>
<dbReference type="InterPro" id="IPR006652">
    <property type="entry name" value="Kelch_1"/>
</dbReference>
<name>A0A0N4Z004_PARTI</name>
<dbReference type="SUPFAM" id="SSF117281">
    <property type="entry name" value="Kelch motif"/>
    <property type="match status" value="1"/>
</dbReference>
<keyword evidence="3" id="KW-1185">Reference proteome</keyword>
<dbReference type="InterPro" id="IPR051746">
    <property type="entry name" value="Kelch_domain_containing_8"/>
</dbReference>
<organism evidence="3 4">
    <name type="scientific">Parastrongyloides trichosuri</name>
    <name type="common">Possum-specific nematode worm</name>
    <dbReference type="NCBI Taxonomy" id="131310"/>
    <lineage>
        <taxon>Eukaryota</taxon>
        <taxon>Metazoa</taxon>
        <taxon>Ecdysozoa</taxon>
        <taxon>Nematoda</taxon>
        <taxon>Chromadorea</taxon>
        <taxon>Rhabditida</taxon>
        <taxon>Tylenchina</taxon>
        <taxon>Panagrolaimomorpha</taxon>
        <taxon>Strongyloidoidea</taxon>
        <taxon>Strongyloididae</taxon>
        <taxon>Parastrongyloides</taxon>
    </lineage>
</organism>
<dbReference type="Gene3D" id="2.120.10.80">
    <property type="entry name" value="Kelch-type beta propeller"/>
    <property type="match status" value="2"/>
</dbReference>
<sequence>MLRDKIRDEKENCAFFHYCQNDDFNQKPYKESTSSHKDKYKNFEFEQSAYDKPEFYVFSSCETNGQTQENYCYNPSNDTIRHVSKLPYSYSKTSAIFLKSDIFMVNGFHGTSNGPDASKDHICMYNIESDTWKTNVFSSYSPYRSESVTLLDPTNSSKAYQFGGLTDDGSSYKNICMLDFNTFNLVSTNTLPYGGNISIINGVTQHNGFYLFSQPPDAKMIVMDMRESSIRQPKIINIPCINRLKDYSITKTNDKIYISGGTIDPGKRRRSDAIYEIDVRMNEVSKVGTMPGGRINHGSFFYKNKLYFIGGQSVNGDNDEAIYIYDIRSKQWNLSKCRLPKKISVNCAVFNDKYFE</sequence>
<keyword evidence="1" id="KW-0880">Kelch repeat</keyword>
<keyword evidence="2" id="KW-0677">Repeat</keyword>
<dbReference type="PANTHER" id="PTHR46260">
    <property type="entry name" value="RING-TYPE DOMAIN-CONTAINING PROTEIN"/>
    <property type="match status" value="1"/>
</dbReference>
<dbReference type="STRING" id="131310.A0A0N4Z004"/>
<reference evidence="4" key="1">
    <citation type="submission" date="2017-02" db="UniProtKB">
        <authorList>
            <consortium name="WormBaseParasite"/>
        </authorList>
    </citation>
    <scope>IDENTIFICATION</scope>
</reference>